<accession>A0A1I2L6E0</accession>
<feature type="transmembrane region" description="Helical" evidence="1">
    <location>
        <begin position="81"/>
        <end position="99"/>
    </location>
</feature>
<dbReference type="OrthoDB" id="9847879at2"/>
<keyword evidence="1" id="KW-0812">Transmembrane</keyword>
<dbReference type="EMBL" id="FOOK01000004">
    <property type="protein sequence ID" value="SFF74892.1"/>
    <property type="molecule type" value="Genomic_DNA"/>
</dbReference>
<gene>
    <name evidence="2" type="ORF">SAMN04488025_104110</name>
</gene>
<proteinExistence type="predicted"/>
<dbReference type="AlphaFoldDB" id="A0A1I2L6E0"/>
<evidence type="ECO:0000256" key="1">
    <source>
        <dbReference type="SAM" id="Phobius"/>
    </source>
</evidence>
<dbReference type="RefSeq" id="WP_092035919.1">
    <property type="nucleotide sequence ID" value="NZ_FOOK01000004.1"/>
</dbReference>
<protein>
    <submittedName>
        <fullName evidence="2">Uncharacterized protein</fullName>
    </submittedName>
</protein>
<keyword evidence="1" id="KW-0472">Membrane</keyword>
<organism evidence="2 3">
    <name type="scientific">Planifilum fulgidum</name>
    <dbReference type="NCBI Taxonomy" id="201973"/>
    <lineage>
        <taxon>Bacteria</taxon>
        <taxon>Bacillati</taxon>
        <taxon>Bacillota</taxon>
        <taxon>Bacilli</taxon>
        <taxon>Bacillales</taxon>
        <taxon>Thermoactinomycetaceae</taxon>
        <taxon>Planifilum</taxon>
    </lineage>
</organism>
<evidence type="ECO:0000313" key="3">
    <source>
        <dbReference type="Proteomes" id="UP000198661"/>
    </source>
</evidence>
<evidence type="ECO:0000313" key="2">
    <source>
        <dbReference type="EMBL" id="SFF74892.1"/>
    </source>
</evidence>
<keyword evidence="1" id="KW-1133">Transmembrane helix</keyword>
<name>A0A1I2L6E0_9BACL</name>
<dbReference type="STRING" id="201973.SAMN04488025_104110"/>
<reference evidence="2 3" key="1">
    <citation type="submission" date="2016-10" db="EMBL/GenBank/DDBJ databases">
        <authorList>
            <person name="de Groot N.N."/>
        </authorList>
    </citation>
    <scope>NUCLEOTIDE SEQUENCE [LARGE SCALE GENOMIC DNA]</scope>
    <source>
        <strain evidence="2 3">DSM 44945</strain>
    </source>
</reference>
<dbReference type="Proteomes" id="UP000198661">
    <property type="component" value="Unassembled WGS sequence"/>
</dbReference>
<sequence>MSRRDLLFGPLLTWIFAGMALHRLPEETPGPPFWRYVSVDFLVFLVLWALCFHLLFRTVAKGAGGFAELPLPVSHRKRLRCAIPVVSALLLLPFLFYHAPVFAALGTGFFGTREALRWFRKRRARLE</sequence>
<feature type="transmembrane region" description="Helical" evidence="1">
    <location>
        <begin position="41"/>
        <end position="60"/>
    </location>
</feature>
<keyword evidence="3" id="KW-1185">Reference proteome</keyword>